<feature type="chain" id="PRO_5039720983" description="Lipoprotein" evidence="1">
    <location>
        <begin position="25"/>
        <end position="139"/>
    </location>
</feature>
<dbReference type="Proteomes" id="UP000293342">
    <property type="component" value="Unassembled WGS sequence"/>
</dbReference>
<feature type="signal peptide" evidence="1">
    <location>
        <begin position="1"/>
        <end position="24"/>
    </location>
</feature>
<dbReference type="RefSeq" id="WP_131511909.1">
    <property type="nucleotide sequence ID" value="NZ_SJKD01000001.1"/>
</dbReference>
<keyword evidence="1" id="KW-0732">Signal</keyword>
<name>A0A4R0K5E5_9ACTN</name>
<protein>
    <recommendedName>
        <fullName evidence="4">Lipoprotein</fullName>
    </recommendedName>
</protein>
<dbReference type="OrthoDB" id="4289620at2"/>
<sequence length="139" mass="14761">MTGVKRLPAMLACLLVLLTGCISGNPGTEEGATGDKFVTSARHQLAFCKLVAVFPGSVQTVKEPFFTNISGNTANDQGRRLLVQTFNQAADAISGSPNDEALRALFDEQVRAYMLGTKTASAALATAEKQWNAELAKAR</sequence>
<proteinExistence type="predicted"/>
<dbReference type="AlphaFoldDB" id="A0A4R0K5E5"/>
<evidence type="ECO:0000313" key="2">
    <source>
        <dbReference type="EMBL" id="TCC53156.1"/>
    </source>
</evidence>
<evidence type="ECO:0000313" key="3">
    <source>
        <dbReference type="Proteomes" id="UP000293342"/>
    </source>
</evidence>
<reference evidence="2 3" key="1">
    <citation type="submission" date="2019-02" db="EMBL/GenBank/DDBJ databases">
        <title>Kribbella capetownensis sp. nov. and Kribbella speibonae sp. nov., isolated from soil.</title>
        <authorList>
            <person name="Curtis S.M."/>
            <person name="Norton I."/>
            <person name="Everest G.J."/>
            <person name="Meyers P.R."/>
        </authorList>
    </citation>
    <scope>NUCLEOTIDE SEQUENCE [LARGE SCALE GENOMIC DNA]</scope>
    <source>
        <strain evidence="2 3">YM53</strain>
    </source>
</reference>
<evidence type="ECO:0008006" key="4">
    <source>
        <dbReference type="Google" id="ProtNLM"/>
    </source>
</evidence>
<dbReference type="Gene3D" id="3.40.190.10">
    <property type="entry name" value="Periplasmic binding protein-like II"/>
    <property type="match status" value="1"/>
</dbReference>
<dbReference type="SUPFAM" id="SSF53850">
    <property type="entry name" value="Periplasmic binding protein-like II"/>
    <property type="match status" value="1"/>
</dbReference>
<keyword evidence="3" id="KW-1185">Reference proteome</keyword>
<organism evidence="2 3">
    <name type="scientific">Kribbella capetownensis</name>
    <dbReference type="NCBI Taxonomy" id="1572659"/>
    <lineage>
        <taxon>Bacteria</taxon>
        <taxon>Bacillati</taxon>
        <taxon>Actinomycetota</taxon>
        <taxon>Actinomycetes</taxon>
        <taxon>Propionibacteriales</taxon>
        <taxon>Kribbellaceae</taxon>
        <taxon>Kribbella</taxon>
    </lineage>
</organism>
<dbReference type="PROSITE" id="PS51257">
    <property type="entry name" value="PROKAR_LIPOPROTEIN"/>
    <property type="match status" value="1"/>
</dbReference>
<gene>
    <name evidence="2" type="ORF">E0H75_05405</name>
</gene>
<accession>A0A4R0K5E5</accession>
<dbReference type="EMBL" id="SJKD01000001">
    <property type="protein sequence ID" value="TCC53156.1"/>
    <property type="molecule type" value="Genomic_DNA"/>
</dbReference>
<comment type="caution">
    <text evidence="2">The sequence shown here is derived from an EMBL/GenBank/DDBJ whole genome shotgun (WGS) entry which is preliminary data.</text>
</comment>
<evidence type="ECO:0000256" key="1">
    <source>
        <dbReference type="SAM" id="SignalP"/>
    </source>
</evidence>